<dbReference type="Proteomes" id="UP000515158">
    <property type="component" value="Unplaced"/>
</dbReference>
<dbReference type="SUPFAM" id="SSF56112">
    <property type="entry name" value="Protein kinase-like (PK-like)"/>
    <property type="match status" value="1"/>
</dbReference>
<evidence type="ECO:0000313" key="3">
    <source>
        <dbReference type="RefSeq" id="XP_034244623.1"/>
    </source>
</evidence>
<dbReference type="Pfam" id="PF02958">
    <property type="entry name" value="EcKL"/>
    <property type="match status" value="1"/>
</dbReference>
<dbReference type="PANTHER" id="PTHR11012:SF48">
    <property type="entry name" value="CHK KINASE-LIKE DOMAIN-CONTAINING PROTEIN-RELATED"/>
    <property type="match status" value="1"/>
</dbReference>
<dbReference type="Gene3D" id="3.90.1200.10">
    <property type="match status" value="1"/>
</dbReference>
<dbReference type="InterPro" id="IPR004119">
    <property type="entry name" value="EcKL"/>
</dbReference>
<sequence length="423" mass="47693">MAVTVTQDDVQAAFNAKFGCEVAIESWKQVSVMEDGRLGFLGDHFKVKARARVPASAAEARDVSLFVKGLPENDKARATVVNTGAFKKEALFYQLFAKDMTAALGGAAGPDCQPFVFPQCHLVKDDCLLLDDLGPFGFAGMEAREPLPLEHIRLVVKALGELHAASLVLEERRGRTLLAQFPEIGYETFFTDDPKHTNATWHRASINVCVAIVPHLDKYRDLDKDTLARIQAALPPLLHEVLQSLGTWEGVRNVMCHGDSWTNNFMFRKDASGRPVEVALVDYQLARYAPPPNDLAIMLFFCSDRAFQEKHWAELKRLHWDSIAAGLRRAGCEPEKVLPWSQFESVADKMYKYGLLLMALEQPFSLAPSSLMDPLLEDPDKFYHHCHVDRTETIINMYKTDELFRSRYNQTMERIIDTYILAA</sequence>
<organism evidence="3">
    <name type="scientific">Thrips palmi</name>
    <name type="common">Melon thrips</name>
    <dbReference type="NCBI Taxonomy" id="161013"/>
    <lineage>
        <taxon>Eukaryota</taxon>
        <taxon>Metazoa</taxon>
        <taxon>Ecdysozoa</taxon>
        <taxon>Arthropoda</taxon>
        <taxon>Hexapoda</taxon>
        <taxon>Insecta</taxon>
        <taxon>Pterygota</taxon>
        <taxon>Neoptera</taxon>
        <taxon>Paraneoptera</taxon>
        <taxon>Thysanoptera</taxon>
        <taxon>Terebrantia</taxon>
        <taxon>Thripoidea</taxon>
        <taxon>Thripidae</taxon>
        <taxon>Thrips</taxon>
    </lineage>
</organism>
<dbReference type="InParanoid" id="A0A6P8YWV7"/>
<dbReference type="RefSeq" id="XP_034244623.1">
    <property type="nucleotide sequence ID" value="XM_034388732.1"/>
</dbReference>
<dbReference type="GeneID" id="117647163"/>
<dbReference type="KEGG" id="tpal:117647163"/>
<dbReference type="OrthoDB" id="6334212at2759"/>
<evidence type="ECO:0000259" key="1">
    <source>
        <dbReference type="SMART" id="SM00587"/>
    </source>
</evidence>
<dbReference type="PANTHER" id="PTHR11012">
    <property type="entry name" value="PROTEIN KINASE-LIKE DOMAIN-CONTAINING"/>
    <property type="match status" value="1"/>
</dbReference>
<evidence type="ECO:0000313" key="2">
    <source>
        <dbReference type="Proteomes" id="UP000515158"/>
    </source>
</evidence>
<dbReference type="AlphaFoldDB" id="A0A6P8YWV7"/>
<proteinExistence type="predicted"/>
<name>A0A6P8YWV7_THRPL</name>
<protein>
    <submittedName>
        <fullName evidence="3">Uncharacterized protein LOC117647163</fullName>
    </submittedName>
</protein>
<dbReference type="InterPro" id="IPR015897">
    <property type="entry name" value="CHK_kinase-like"/>
</dbReference>
<gene>
    <name evidence="3" type="primary">LOC117647163</name>
</gene>
<dbReference type="SMART" id="SM00587">
    <property type="entry name" value="CHK"/>
    <property type="match status" value="1"/>
</dbReference>
<accession>A0A6P8YWV7</accession>
<keyword evidence="2" id="KW-1185">Reference proteome</keyword>
<feature type="domain" description="CHK kinase-like" evidence="1">
    <location>
        <begin position="128"/>
        <end position="329"/>
    </location>
</feature>
<dbReference type="InterPro" id="IPR011009">
    <property type="entry name" value="Kinase-like_dom_sf"/>
</dbReference>
<reference evidence="3" key="1">
    <citation type="submission" date="2025-08" db="UniProtKB">
        <authorList>
            <consortium name="RefSeq"/>
        </authorList>
    </citation>
    <scope>IDENTIFICATION</scope>
    <source>
        <tissue evidence="3">Total insect</tissue>
    </source>
</reference>